<organism evidence="2 3">
    <name type="scientific">Streptomyces kronopolitis</name>
    <dbReference type="NCBI Taxonomy" id="1612435"/>
    <lineage>
        <taxon>Bacteria</taxon>
        <taxon>Bacillati</taxon>
        <taxon>Actinomycetota</taxon>
        <taxon>Actinomycetes</taxon>
        <taxon>Kitasatosporales</taxon>
        <taxon>Streptomycetaceae</taxon>
        <taxon>Streptomyces</taxon>
    </lineage>
</organism>
<accession>A0ABQ2IWW6</accession>
<feature type="domain" description="HTH luxR-type" evidence="1">
    <location>
        <begin position="808"/>
        <end position="873"/>
    </location>
</feature>
<dbReference type="EMBL" id="BMND01000001">
    <property type="protein sequence ID" value="GGN32699.1"/>
    <property type="molecule type" value="Genomic_DNA"/>
</dbReference>
<dbReference type="InterPro" id="IPR036388">
    <property type="entry name" value="WH-like_DNA-bd_sf"/>
</dbReference>
<dbReference type="SUPFAM" id="SSF52540">
    <property type="entry name" value="P-loop containing nucleoside triphosphate hydrolases"/>
    <property type="match status" value="1"/>
</dbReference>
<keyword evidence="3" id="KW-1185">Reference proteome</keyword>
<dbReference type="Proteomes" id="UP000600080">
    <property type="component" value="Unassembled WGS sequence"/>
</dbReference>
<proteinExistence type="predicted"/>
<dbReference type="InterPro" id="IPR016032">
    <property type="entry name" value="Sig_transdc_resp-reg_C-effctor"/>
</dbReference>
<dbReference type="CDD" id="cd06170">
    <property type="entry name" value="LuxR_C_like"/>
    <property type="match status" value="1"/>
</dbReference>
<dbReference type="Gene3D" id="1.10.10.10">
    <property type="entry name" value="Winged helix-like DNA-binding domain superfamily/Winged helix DNA-binding domain"/>
    <property type="match status" value="1"/>
</dbReference>
<dbReference type="GeneID" id="301546217"/>
<dbReference type="PROSITE" id="PS50043">
    <property type="entry name" value="HTH_LUXR_2"/>
    <property type="match status" value="1"/>
</dbReference>
<gene>
    <name evidence="2" type="ORF">GCM10012285_03070</name>
</gene>
<dbReference type="SUPFAM" id="SSF46894">
    <property type="entry name" value="C-terminal effector domain of the bipartite response regulators"/>
    <property type="match status" value="1"/>
</dbReference>
<name>A0ABQ2IWW6_9ACTN</name>
<protein>
    <submittedName>
        <fullName evidence="2">LuxR family transcriptional regulator</fullName>
    </submittedName>
</protein>
<comment type="caution">
    <text evidence="2">The sequence shown here is derived from an EMBL/GenBank/DDBJ whole genome shotgun (WGS) entry which is preliminary data.</text>
</comment>
<dbReference type="SMART" id="SM00421">
    <property type="entry name" value="HTH_LUXR"/>
    <property type="match status" value="1"/>
</dbReference>
<reference evidence="3" key="1">
    <citation type="journal article" date="2019" name="Int. J. Syst. Evol. Microbiol.">
        <title>The Global Catalogue of Microorganisms (GCM) 10K type strain sequencing project: providing services to taxonomists for standard genome sequencing and annotation.</title>
        <authorList>
            <consortium name="The Broad Institute Genomics Platform"/>
            <consortium name="The Broad Institute Genome Sequencing Center for Infectious Disease"/>
            <person name="Wu L."/>
            <person name="Ma J."/>
        </authorList>
    </citation>
    <scope>NUCLEOTIDE SEQUENCE [LARGE SCALE GENOMIC DNA]</scope>
    <source>
        <strain evidence="3">CGMCC 4.7323</strain>
    </source>
</reference>
<dbReference type="PRINTS" id="PR00038">
    <property type="entry name" value="HTHLUXR"/>
</dbReference>
<sequence length="882" mass="96303">MNSLPHPPHFPVTQPRPVLATGSPFVGRVGELEQIRRVLASRRGPRGVLIAGPAGIGKSRLLHEARALAPGRQLISLHPRADATVSGHDAGRRPSPAARALTDLVRTAERDPACAWLLCVDDAELLGPALWPLVYEAARHPAGKVLLSVTGDGQALPPEIQALWSDHALVRMDLQPLDATDVKELTDSLLEGGLGQTSAARLAQLCAGSPRLLREVTRTAVEQRLLVRAEGCWHFLHDQLPVPPSVLELVDPQIRRLGAAGREALELVALAGEPRLSSVERLCDAEQLEELEQRALLRTVDDAPAGSGEPRVRITHPLVRYALSCGLAPLRRRRRLRDWLAAHGGPAALMAHDDCLRLAEWHLDALEQPPRALLDRAVEQSLREQVLPSAIRLTRAGWRHYPGEDTAELHAQALIAGAEFTRLTSFVTTVRRSTPRYARGLERAEARALLLQARYAELDTVLPALSEGEQDYYRMAAGYFQGRFAEAHARAETLRRTGPDAHALEAGLIMMGSLCHMGLPDRALCLYRTLRSELERTPGGPAKFHADSLEELHASALHYCGRFDEAERIYWREYAQAVQNHHVRVDAQRGLALGHLLHDRGNIEVALKCCTFTSSYRVGWRQWQVKAGIHAALALSSLPLDRRVADPLPAGLTADEAGHCAMVLAVVRARRHHERGETALAERTLHDAVARALGDAAHADAAIGLHECARLSLPAPEPPPTGLHLEGTFLQTRAAYAEAYRAREPKLMGRVARAFAEMGADLFAAEAYAELARFHQRCGGAKAATAATARARELLNGCGPVDTPPLRFLGRSALLSDRERLIAGLAAGGLPDKEIAEQLCLSVRTVSNTLYRVYQKVGAANRRDLRLLMTQRDGGASVVAER</sequence>
<dbReference type="Pfam" id="PF00196">
    <property type="entry name" value="GerE"/>
    <property type="match status" value="1"/>
</dbReference>
<evidence type="ECO:0000259" key="1">
    <source>
        <dbReference type="PROSITE" id="PS50043"/>
    </source>
</evidence>
<evidence type="ECO:0000313" key="2">
    <source>
        <dbReference type="EMBL" id="GGN32699.1"/>
    </source>
</evidence>
<evidence type="ECO:0000313" key="3">
    <source>
        <dbReference type="Proteomes" id="UP000600080"/>
    </source>
</evidence>
<dbReference type="InterPro" id="IPR027417">
    <property type="entry name" value="P-loop_NTPase"/>
</dbReference>
<dbReference type="RefSeq" id="WP_189095617.1">
    <property type="nucleotide sequence ID" value="NZ_BMND01000001.1"/>
</dbReference>
<dbReference type="InterPro" id="IPR000792">
    <property type="entry name" value="Tscrpt_reg_LuxR_C"/>
</dbReference>